<dbReference type="AlphaFoldDB" id="A0A1S7LPS2"/>
<evidence type="ECO:0000259" key="1">
    <source>
        <dbReference type="PROSITE" id="PS51977"/>
    </source>
</evidence>
<dbReference type="CDD" id="cd07996">
    <property type="entry name" value="WGR_MMR_like"/>
    <property type="match status" value="1"/>
</dbReference>
<dbReference type="SMART" id="SM00773">
    <property type="entry name" value="WGR"/>
    <property type="match status" value="1"/>
</dbReference>
<dbReference type="PROSITE" id="PS51977">
    <property type="entry name" value="WGR"/>
    <property type="match status" value="1"/>
</dbReference>
<gene>
    <name evidence="2" type="ORF">MAGMO_3643</name>
</gene>
<dbReference type="EMBL" id="LO017727">
    <property type="protein sequence ID" value="CRH07776.1"/>
    <property type="molecule type" value="Genomic_DNA"/>
</dbReference>
<organism evidence="2">
    <name type="scientific">Magnetococcus massalia (strain MO-1)</name>
    <dbReference type="NCBI Taxonomy" id="451514"/>
    <lineage>
        <taxon>Bacteria</taxon>
        <taxon>Pseudomonadati</taxon>
        <taxon>Pseudomonadota</taxon>
        <taxon>Magnetococcia</taxon>
        <taxon>Magnetococcales</taxon>
        <taxon>Magnetococcaceae</taxon>
        <taxon>Magnetococcus</taxon>
    </lineage>
</organism>
<dbReference type="Pfam" id="PF05406">
    <property type="entry name" value="WGR"/>
    <property type="match status" value="1"/>
</dbReference>
<dbReference type="InterPro" id="IPR049809">
    <property type="entry name" value="YehF/YfeS-like_WGR"/>
</dbReference>
<proteinExistence type="predicted"/>
<dbReference type="InterPro" id="IPR036930">
    <property type="entry name" value="WGR_dom_sf"/>
</dbReference>
<reference evidence="2" key="1">
    <citation type="submission" date="2015-04" db="EMBL/GenBank/DDBJ databases">
        <authorList>
            <person name="Syromyatnikov M.Y."/>
            <person name="Popov V.N."/>
        </authorList>
    </citation>
    <scope>NUCLEOTIDE SEQUENCE</scope>
    <source>
        <strain evidence="2">MO-1</strain>
    </source>
</reference>
<accession>A0A1S7LPS2</accession>
<protein>
    <recommendedName>
        <fullName evidence="1">WGR domain-containing protein</fullName>
    </recommendedName>
</protein>
<dbReference type="InterPro" id="IPR008893">
    <property type="entry name" value="WGR_domain"/>
</dbReference>
<evidence type="ECO:0000313" key="2">
    <source>
        <dbReference type="EMBL" id="CRH07776.1"/>
    </source>
</evidence>
<dbReference type="Gene3D" id="2.20.140.10">
    <property type="entry name" value="WGR domain"/>
    <property type="match status" value="1"/>
</dbReference>
<dbReference type="SUPFAM" id="SSF142921">
    <property type="entry name" value="WGR domain-like"/>
    <property type="match status" value="1"/>
</dbReference>
<feature type="domain" description="WGR" evidence="1">
    <location>
        <begin position="1"/>
        <end position="88"/>
    </location>
</feature>
<sequence>MKAYLQRVNPENGAVWYYAIQIQPDLFDRWHIIREWGRSGSPGTVRRSPYETYQEAVDALIQLRDELTKKGYRVVMQEGLNKRMVGRVKKEPLDDDYS</sequence>
<name>A0A1S7LPS2_MAGMO</name>